<dbReference type="AlphaFoldDB" id="H8X6C7"/>
<dbReference type="HOGENOM" id="CLU_071625_0_0_1"/>
<name>H8X6C7_CANO9</name>
<accession>H8X6C7</accession>
<dbReference type="OrthoDB" id="4081078at2759"/>
<dbReference type="Proteomes" id="UP000005018">
    <property type="component" value="Chromosome 4"/>
</dbReference>
<sequence>MSSSQNNRQDRKRKKSYRSARQISSSAPPSSASSSYVPAHNYTTELTLANEPIKKDASKSSVDDEKVLNFLSKLQPRGSITVNNDLSHITLIVSSSESSLLDTSTARNILIDKFRIDDLLTTEGPPGSIDVLMTVYGRMANIAKAAVFTIFLLSAKINNLQKEVFTLKSSTYKAHLLLKNGEDVQGIKYIDVASSFTYDYNKDIHDVFIQGDLTSIFNFILRCLERKWNVDPSLIDLKPMFGIHLDPALKSKSKVNIEIKNRAQSKLLQYLYPTSRYECT</sequence>
<keyword evidence="3" id="KW-1185">Reference proteome</keyword>
<feature type="compositionally biased region" description="Low complexity" evidence="1">
    <location>
        <begin position="24"/>
        <end position="35"/>
    </location>
</feature>
<dbReference type="RefSeq" id="XP_003869510.1">
    <property type="nucleotide sequence ID" value="XM_003869461.1"/>
</dbReference>
<evidence type="ECO:0000313" key="2">
    <source>
        <dbReference type="EMBL" id="CCG23375.1"/>
    </source>
</evidence>
<evidence type="ECO:0000313" key="3">
    <source>
        <dbReference type="Proteomes" id="UP000005018"/>
    </source>
</evidence>
<gene>
    <name evidence="2" type="ORF">CORT_0D05360</name>
</gene>
<reference evidence="2 3" key="1">
    <citation type="journal article" date="2012" name="PLoS ONE">
        <title>Sequence and analysis of the genome of the pathogenic yeast Candida orthopsilosis.</title>
        <authorList>
            <person name="Riccombeni A."/>
            <person name="Vidanes G."/>
            <person name="Proux-Wera E."/>
            <person name="Wolfe K.H."/>
            <person name="Butler G."/>
        </authorList>
    </citation>
    <scope>NUCLEOTIDE SEQUENCE [LARGE SCALE GENOMIC DNA]</scope>
    <source>
        <strain evidence="2 3">Co 90-125</strain>
    </source>
</reference>
<feature type="region of interest" description="Disordered" evidence="1">
    <location>
        <begin position="1"/>
        <end position="38"/>
    </location>
</feature>
<protein>
    <submittedName>
        <fullName evidence="2">Uncharacterized protein</fullName>
    </submittedName>
</protein>
<dbReference type="GeneID" id="14540301"/>
<dbReference type="EMBL" id="HE681722">
    <property type="protein sequence ID" value="CCG23375.1"/>
    <property type="molecule type" value="Genomic_DNA"/>
</dbReference>
<dbReference type="eggNOG" id="ENOG502R9Z3">
    <property type="taxonomic scope" value="Eukaryota"/>
</dbReference>
<organism evidence="2 3">
    <name type="scientific">Candida orthopsilosis (strain 90-125)</name>
    <name type="common">Yeast</name>
    <dbReference type="NCBI Taxonomy" id="1136231"/>
    <lineage>
        <taxon>Eukaryota</taxon>
        <taxon>Fungi</taxon>
        <taxon>Dikarya</taxon>
        <taxon>Ascomycota</taxon>
        <taxon>Saccharomycotina</taxon>
        <taxon>Pichiomycetes</taxon>
        <taxon>Debaryomycetaceae</taxon>
        <taxon>Candida/Lodderomyces clade</taxon>
        <taxon>Candida</taxon>
    </lineage>
</organism>
<evidence type="ECO:0000256" key="1">
    <source>
        <dbReference type="SAM" id="MobiDB-lite"/>
    </source>
</evidence>
<dbReference type="KEGG" id="cot:CORT_0D05360"/>
<proteinExistence type="predicted"/>